<dbReference type="Gene3D" id="3.90.1150.10">
    <property type="entry name" value="Aspartate Aminotransferase, domain 1"/>
    <property type="match status" value="1"/>
</dbReference>
<dbReference type="GO" id="GO:0008453">
    <property type="term" value="F:alanine-glyoxylate transaminase activity"/>
    <property type="evidence" value="ECO:0007669"/>
    <property type="project" value="TreeGrafter"/>
</dbReference>
<dbReference type="InterPro" id="IPR024169">
    <property type="entry name" value="SP_NH2Trfase/AEP_transaminase"/>
</dbReference>
<dbReference type="InterPro" id="IPR015424">
    <property type="entry name" value="PyrdxlP-dep_Trfase"/>
</dbReference>
<dbReference type="EMBL" id="CP021455">
    <property type="protein sequence ID" value="ARU04089.1"/>
    <property type="molecule type" value="Genomic_DNA"/>
</dbReference>
<dbReference type="PIRSF" id="PIRSF000524">
    <property type="entry name" value="SPT"/>
    <property type="match status" value="1"/>
</dbReference>
<evidence type="ECO:0000259" key="6">
    <source>
        <dbReference type="Pfam" id="PF00266"/>
    </source>
</evidence>
<keyword evidence="3 5" id="KW-0663">Pyridoxal phosphate</keyword>
<feature type="modified residue" description="N6-(pyridoxal phosphate)lysine" evidence="5">
    <location>
        <position position="199"/>
    </location>
</feature>
<dbReference type="GO" id="GO:0004760">
    <property type="term" value="F:L-serine-pyruvate transaminase activity"/>
    <property type="evidence" value="ECO:0007669"/>
    <property type="project" value="TreeGrafter"/>
</dbReference>
<dbReference type="Gene3D" id="3.40.640.10">
    <property type="entry name" value="Type I PLP-dependent aspartate aminotransferase-like (Major domain)"/>
    <property type="match status" value="1"/>
</dbReference>
<dbReference type="GO" id="GO:0019265">
    <property type="term" value="P:glycine biosynthetic process, by transamination of glyoxylate"/>
    <property type="evidence" value="ECO:0007669"/>
    <property type="project" value="TreeGrafter"/>
</dbReference>
<name>A0A1Y0EL45_9BURK</name>
<dbReference type="Pfam" id="PF00266">
    <property type="entry name" value="Aminotran_5"/>
    <property type="match status" value="1"/>
</dbReference>
<evidence type="ECO:0000256" key="5">
    <source>
        <dbReference type="PIRSR" id="PIRSR000524-50"/>
    </source>
</evidence>
<keyword evidence="7" id="KW-0808">Transferase</keyword>
<gene>
    <name evidence="7" type="ORF">CCO03_04835</name>
</gene>
<evidence type="ECO:0000256" key="4">
    <source>
        <dbReference type="PIRSR" id="PIRSR000524-1"/>
    </source>
</evidence>
<comment type="cofactor">
    <cofactor evidence="1 5">
        <name>pyridoxal 5'-phosphate</name>
        <dbReference type="ChEBI" id="CHEBI:597326"/>
    </cofactor>
</comment>
<feature type="binding site" evidence="4">
    <location>
        <position position="350"/>
    </location>
    <ligand>
        <name>substrate</name>
    </ligand>
</feature>
<keyword evidence="8" id="KW-1185">Reference proteome</keyword>
<dbReference type="InterPro" id="IPR015422">
    <property type="entry name" value="PyrdxlP-dep_Trfase_small"/>
</dbReference>
<dbReference type="Proteomes" id="UP000196138">
    <property type="component" value="Chromosome"/>
</dbReference>
<protein>
    <submittedName>
        <fullName evidence="7">Aminotransferase</fullName>
    </submittedName>
</protein>
<evidence type="ECO:0000256" key="1">
    <source>
        <dbReference type="ARBA" id="ARBA00001933"/>
    </source>
</evidence>
<evidence type="ECO:0000256" key="2">
    <source>
        <dbReference type="ARBA" id="ARBA00009236"/>
    </source>
</evidence>
<feature type="domain" description="Aminotransferase class V" evidence="6">
    <location>
        <begin position="22"/>
        <end position="201"/>
    </location>
</feature>
<comment type="similarity">
    <text evidence="2">Belongs to the class-V pyridoxal-phosphate-dependent aminotransferase family.</text>
</comment>
<dbReference type="KEGG" id="cser:CCO03_04835"/>
<organism evidence="7 8">
    <name type="scientific">Comamonas serinivorans</name>
    <dbReference type="NCBI Taxonomy" id="1082851"/>
    <lineage>
        <taxon>Bacteria</taxon>
        <taxon>Pseudomonadati</taxon>
        <taxon>Pseudomonadota</taxon>
        <taxon>Betaproteobacteria</taxon>
        <taxon>Burkholderiales</taxon>
        <taxon>Comamonadaceae</taxon>
        <taxon>Comamonas</taxon>
    </lineage>
</organism>
<dbReference type="PANTHER" id="PTHR21152:SF40">
    <property type="entry name" value="ALANINE--GLYOXYLATE AMINOTRANSFERASE"/>
    <property type="match status" value="1"/>
</dbReference>
<accession>A0A1Y0EL45</accession>
<dbReference type="SUPFAM" id="SSF53383">
    <property type="entry name" value="PLP-dependent transferases"/>
    <property type="match status" value="1"/>
</dbReference>
<dbReference type="PANTHER" id="PTHR21152">
    <property type="entry name" value="AMINOTRANSFERASE CLASS V"/>
    <property type="match status" value="1"/>
</dbReference>
<dbReference type="InterPro" id="IPR000192">
    <property type="entry name" value="Aminotrans_V_dom"/>
</dbReference>
<sequence>MPALLPHVDPDGLLEFSVVYTDRALNHMSQRFIGVMQDILATLKTTYNAHTAAIVPGSGTFGMEAVARQFANGEKVLIVRNGFFSFRWSQIFDMGHFGLNGGATVCAARQVGSGPQAPWTPMPADEVAATIRAEKPKVVFAPHCETASGILLPDDYLRTVADAAHEVGALFVLDCIASGAIWVDMAATGVDVLISAPQKGWSASPCGAFVMLNERARAAIDGTTSSSFACDLKKWLQIAEGYVNGQHAYHTTMPTDALAQVRDTMLEARDRGLATLRDQQIALGTQVRALLESRGFPSVAAAGFQSPGVVVSYTSDPDIQNTRKFAAVGVQAAAGVPLQCGEGPDFRTFRLGLFGLDKWGNVDRSVAQLQAALDQMGV</sequence>
<evidence type="ECO:0000313" key="7">
    <source>
        <dbReference type="EMBL" id="ARU04089.1"/>
    </source>
</evidence>
<reference evidence="7 8" key="1">
    <citation type="submission" date="2017-05" db="EMBL/GenBank/DDBJ databases">
        <authorList>
            <person name="Song R."/>
            <person name="Chenine A.L."/>
            <person name="Ruprecht R.M."/>
        </authorList>
    </citation>
    <scope>NUCLEOTIDE SEQUENCE [LARGE SCALE GENOMIC DNA]</scope>
    <source>
        <strain evidence="7 8">DSM 26136</strain>
    </source>
</reference>
<evidence type="ECO:0000313" key="8">
    <source>
        <dbReference type="Proteomes" id="UP000196138"/>
    </source>
</evidence>
<dbReference type="OrthoDB" id="9766472at2"/>
<dbReference type="AlphaFoldDB" id="A0A1Y0EL45"/>
<dbReference type="RefSeq" id="WP_087277957.1">
    <property type="nucleotide sequence ID" value="NZ_CP021455.1"/>
</dbReference>
<keyword evidence="7" id="KW-0032">Aminotransferase</keyword>
<evidence type="ECO:0000256" key="3">
    <source>
        <dbReference type="ARBA" id="ARBA00022898"/>
    </source>
</evidence>
<dbReference type="InterPro" id="IPR015421">
    <property type="entry name" value="PyrdxlP-dep_Trfase_major"/>
</dbReference>
<proteinExistence type="inferred from homology"/>